<evidence type="ECO:0000256" key="7">
    <source>
        <dbReference type="PIRSR" id="PIRSR000149-4"/>
    </source>
</evidence>
<dbReference type="GO" id="GO:0050661">
    <property type="term" value="F:NADP binding"/>
    <property type="evidence" value="ECO:0007669"/>
    <property type="project" value="InterPro"/>
</dbReference>
<dbReference type="Gene3D" id="3.40.50.720">
    <property type="entry name" value="NAD(P)-binding Rossmann-like Domain"/>
    <property type="match status" value="1"/>
</dbReference>
<feature type="binding site" evidence="6">
    <location>
        <position position="85"/>
    </location>
    <ligand>
        <name>NAD(+)</name>
        <dbReference type="ChEBI" id="CHEBI:57540"/>
    </ligand>
</feature>
<feature type="binding site" evidence="6">
    <location>
        <position position="41"/>
    </location>
    <ligand>
        <name>NAD(+)</name>
        <dbReference type="ChEBI" id="CHEBI:57540"/>
    </ligand>
</feature>
<comment type="similarity">
    <text evidence="1 8">Belongs to the glyceraldehyde-3-phosphate dehydrogenase family.</text>
</comment>
<proteinExistence type="inferred from homology"/>
<evidence type="ECO:0000256" key="6">
    <source>
        <dbReference type="PIRSR" id="PIRSR000149-3"/>
    </source>
</evidence>
<organism evidence="11">
    <name type="scientific">Salinispirillum sp. LH 10-3-1</name>
    <dbReference type="NCBI Taxonomy" id="2952525"/>
    <lineage>
        <taxon>Bacteria</taxon>
        <taxon>Pseudomonadati</taxon>
        <taxon>Pseudomonadota</taxon>
        <taxon>Gammaproteobacteria</taxon>
        <taxon>Oceanospirillales</taxon>
        <taxon>Saccharospirillaceae</taxon>
        <taxon>Salinispirillum</taxon>
    </lineage>
</organism>
<dbReference type="InterPro" id="IPR020828">
    <property type="entry name" value="GlycerAld_3-P_DH_NAD(P)-bd"/>
</dbReference>
<dbReference type="AlphaFoldDB" id="A0AB38YIV6"/>
<keyword evidence="6" id="KW-0547">Nucleotide-binding</keyword>
<dbReference type="PRINTS" id="PR00078">
    <property type="entry name" value="G3PDHDRGNASE"/>
</dbReference>
<evidence type="ECO:0000256" key="4">
    <source>
        <dbReference type="PIRSR" id="PIRSR000149-1"/>
    </source>
</evidence>
<evidence type="ECO:0000259" key="10">
    <source>
        <dbReference type="SMART" id="SM00846"/>
    </source>
</evidence>
<evidence type="ECO:0000256" key="8">
    <source>
        <dbReference type="RuleBase" id="RU000397"/>
    </source>
</evidence>
<dbReference type="EMBL" id="CP101717">
    <property type="protein sequence ID" value="WLD59291.1"/>
    <property type="molecule type" value="Genomic_DNA"/>
</dbReference>
<feature type="binding site" evidence="6">
    <location>
        <begin position="13"/>
        <end position="14"/>
    </location>
    <ligand>
        <name>NAD(+)</name>
        <dbReference type="ChEBI" id="CHEBI:57540"/>
    </ligand>
</feature>
<dbReference type="SMART" id="SM00846">
    <property type="entry name" value="Gp_dh_N"/>
    <property type="match status" value="1"/>
</dbReference>
<dbReference type="FunFam" id="3.40.50.720:FF:000001">
    <property type="entry name" value="Glyceraldehyde-3-phosphate dehydrogenase"/>
    <property type="match status" value="1"/>
</dbReference>
<dbReference type="Pfam" id="PF02800">
    <property type="entry name" value="Gp_dh_C"/>
    <property type="match status" value="1"/>
</dbReference>
<dbReference type="InterPro" id="IPR020829">
    <property type="entry name" value="GlycerAld_3-P_DH_cat"/>
</dbReference>
<dbReference type="PIRSF" id="PIRSF000149">
    <property type="entry name" value="GAP_DH"/>
    <property type="match status" value="1"/>
</dbReference>
<evidence type="ECO:0000256" key="1">
    <source>
        <dbReference type="ARBA" id="ARBA00007406"/>
    </source>
</evidence>
<dbReference type="GO" id="GO:0016620">
    <property type="term" value="F:oxidoreductase activity, acting on the aldehyde or oxo group of donors, NAD or NADP as acceptor"/>
    <property type="evidence" value="ECO:0007669"/>
    <property type="project" value="InterPro"/>
</dbReference>
<gene>
    <name evidence="11" type="primary">gap</name>
    <name evidence="11" type="ORF">NFC81_05790</name>
</gene>
<dbReference type="CDD" id="cd05214">
    <property type="entry name" value="GAPDH_I_N"/>
    <property type="match status" value="1"/>
</dbReference>
<keyword evidence="6" id="KW-0520">NAD</keyword>
<dbReference type="SUPFAM" id="SSF55347">
    <property type="entry name" value="Glyceraldehyde-3-phosphate dehydrogenase-like, C-terminal domain"/>
    <property type="match status" value="1"/>
</dbReference>
<dbReference type="RefSeq" id="WP_304996582.1">
    <property type="nucleotide sequence ID" value="NZ_CP101717.1"/>
</dbReference>
<feature type="binding site" evidence="5">
    <location>
        <begin position="157"/>
        <end position="159"/>
    </location>
    <ligand>
        <name>D-glyceraldehyde 3-phosphate</name>
        <dbReference type="ChEBI" id="CHEBI:59776"/>
    </ligand>
</feature>
<evidence type="ECO:0000313" key="11">
    <source>
        <dbReference type="EMBL" id="WLD59291.1"/>
    </source>
</evidence>
<feature type="binding site" evidence="6">
    <location>
        <position position="323"/>
    </location>
    <ligand>
        <name>NAD(+)</name>
        <dbReference type="ChEBI" id="CHEBI:57540"/>
    </ligand>
</feature>
<dbReference type="PANTHER" id="PTHR43148">
    <property type="entry name" value="GLYCERALDEHYDE-3-PHOSPHATE DEHYDROGENASE 2"/>
    <property type="match status" value="1"/>
</dbReference>
<evidence type="ECO:0000256" key="2">
    <source>
        <dbReference type="ARBA" id="ARBA00011881"/>
    </source>
</evidence>
<dbReference type="InterPro" id="IPR036291">
    <property type="entry name" value="NAD(P)-bd_dom_sf"/>
</dbReference>
<feature type="active site" description="Nucleophile" evidence="4">
    <location>
        <position position="158"/>
    </location>
</feature>
<dbReference type="InterPro" id="IPR006424">
    <property type="entry name" value="Glyceraldehyde-3-P_DH_1"/>
</dbReference>
<dbReference type="GO" id="GO:0051287">
    <property type="term" value="F:NAD binding"/>
    <property type="evidence" value="ECO:0007669"/>
    <property type="project" value="InterPro"/>
</dbReference>
<feature type="binding site" evidence="5">
    <location>
        <position position="188"/>
    </location>
    <ligand>
        <name>D-glyceraldehyde 3-phosphate</name>
        <dbReference type="ChEBI" id="CHEBI:59776"/>
    </ligand>
</feature>
<accession>A0AB38YIV6</accession>
<dbReference type="InterPro" id="IPR020831">
    <property type="entry name" value="GlycerAld/Erythrose_P_DH"/>
</dbReference>
<dbReference type="FunFam" id="3.30.360.10:FF:000002">
    <property type="entry name" value="Glyceraldehyde-3-phosphate dehydrogenase"/>
    <property type="match status" value="1"/>
</dbReference>
<evidence type="ECO:0000256" key="9">
    <source>
        <dbReference type="RuleBase" id="RU361160"/>
    </source>
</evidence>
<sequence length="342" mass="36938">MSNIRVAINGYGRIGRNILKALYEAKAEGKNYPIDIVAINDLGDSKINAHLTKYDTVHGRFGFPVDFDNEALYVNGDKIRTFSQRNPADLPWAELKIDVVFECTGFFTSKATASAHIQAGAKKVIISAPGTEVDATVVYGVNHNVLTSDMTVISNASCTTNCLAPVAKVLNDAFGIEAGVMTTIHAYTNDQRLSDVYHSDLYRARAAAMNMIPTKTGAAAAVGLVVPELKGKFDGMAVRVPTVNVSLVDLSFIAKKAPKDAAEVNKAIADAIAKDPALAEAMMVNEEPLVSIDFNHSTYTSNYDATQTRVQGSLVKVMSWYDNEWGFSNKMLDSALALMTAK</sequence>
<protein>
    <recommendedName>
        <fullName evidence="9">Glyceraldehyde-3-phosphate dehydrogenase</fullName>
        <ecNumber evidence="9">1.2.1.-</ecNumber>
    </recommendedName>
</protein>
<feature type="binding site" evidence="6">
    <location>
        <position position="127"/>
    </location>
    <ligand>
        <name>NAD(+)</name>
        <dbReference type="ChEBI" id="CHEBI:57540"/>
    </ligand>
</feature>
<feature type="binding site" evidence="5">
    <location>
        <position position="239"/>
    </location>
    <ligand>
        <name>D-glyceraldehyde 3-phosphate</name>
        <dbReference type="ChEBI" id="CHEBI:59776"/>
    </ligand>
</feature>
<evidence type="ECO:0000256" key="5">
    <source>
        <dbReference type="PIRSR" id="PIRSR000149-2"/>
    </source>
</evidence>
<dbReference type="EC" id="1.2.1.-" evidence="9"/>
<feature type="binding site" evidence="5">
    <location>
        <begin position="216"/>
        <end position="217"/>
    </location>
    <ligand>
        <name>D-glyceraldehyde 3-phosphate</name>
        <dbReference type="ChEBI" id="CHEBI:59776"/>
    </ligand>
</feature>
<evidence type="ECO:0000256" key="3">
    <source>
        <dbReference type="ARBA" id="ARBA00023002"/>
    </source>
</evidence>
<name>A0AB38YIV6_9GAMM</name>
<dbReference type="GO" id="GO:0006006">
    <property type="term" value="P:glucose metabolic process"/>
    <property type="evidence" value="ECO:0007669"/>
    <property type="project" value="InterPro"/>
</dbReference>
<dbReference type="Pfam" id="PF00044">
    <property type="entry name" value="Gp_dh_N"/>
    <property type="match status" value="1"/>
</dbReference>
<dbReference type="CDD" id="cd18126">
    <property type="entry name" value="GAPDH_I_C"/>
    <property type="match status" value="1"/>
</dbReference>
<dbReference type="InterPro" id="IPR020830">
    <property type="entry name" value="GlycerAld_3-P_DH_AS"/>
</dbReference>
<dbReference type="NCBIfam" id="TIGR01534">
    <property type="entry name" value="GAPDH-I"/>
    <property type="match status" value="1"/>
</dbReference>
<feature type="site" description="Activates thiol group during catalysis" evidence="7">
    <location>
        <position position="185"/>
    </location>
</feature>
<reference evidence="11" key="1">
    <citation type="submission" date="2022-07" db="EMBL/GenBank/DDBJ databases">
        <title>Complete genome sequence of Salinispirillum sp. LH10-3-1 capable of multiple carbohydrate inversion isolated from a soda lake.</title>
        <authorList>
            <person name="Liu J."/>
            <person name="Zhai Y."/>
            <person name="Zhang H."/>
            <person name="Yang H."/>
            <person name="Qu J."/>
            <person name="Li J."/>
        </authorList>
    </citation>
    <scope>NUCLEOTIDE SEQUENCE</scope>
    <source>
        <strain evidence="11">LH 10-3-1</strain>
    </source>
</reference>
<comment type="subunit">
    <text evidence="2">Homotetramer.</text>
</comment>
<feature type="domain" description="Glyceraldehyde 3-phosphate dehydrogenase NAD(P) binding" evidence="10">
    <location>
        <begin position="4"/>
        <end position="158"/>
    </location>
</feature>
<dbReference type="PROSITE" id="PS00071">
    <property type="entry name" value="GAPDH"/>
    <property type="match status" value="1"/>
</dbReference>
<dbReference type="Gene3D" id="3.30.360.10">
    <property type="entry name" value="Dihydrodipicolinate Reductase, domain 2"/>
    <property type="match status" value="1"/>
</dbReference>
<dbReference type="SUPFAM" id="SSF51735">
    <property type="entry name" value="NAD(P)-binding Rossmann-fold domains"/>
    <property type="match status" value="1"/>
</dbReference>
<keyword evidence="3 9" id="KW-0560">Oxidoreductase</keyword>